<name>A0A2P9DSX1_PLARE</name>
<accession>A0A2P9DSX1</accession>
<sequence>MVIRYLQRNHQIGMSRMNVADINAKHIFTMKEKKQLYINDIYVPGSPKYKSLIEVLLEPSKRDTFNLSSCDISTNKRTDNEWNELKKDFTEQYITYIEPAVPLNHELQTNNIYMYIERNILHVIMDEKPFIISIQDRFLGSGRE</sequence>
<protein>
    <submittedName>
        <fullName evidence="2">Erythrocyte membrane protein 1 (PfEMP1), exon 2, putative</fullName>
    </submittedName>
</protein>
<dbReference type="InterPro" id="IPR044932">
    <property type="entry name" value="PfEMP1_ATS_sf"/>
</dbReference>
<dbReference type="Proteomes" id="UP000240500">
    <property type="component" value="Unassembled WGS sequence"/>
</dbReference>
<evidence type="ECO:0000313" key="2">
    <source>
        <dbReference type="EMBL" id="SOV84071.1"/>
    </source>
</evidence>
<dbReference type="Pfam" id="PF15445">
    <property type="entry name" value="ATS"/>
    <property type="match status" value="1"/>
</dbReference>
<organism evidence="2 3">
    <name type="scientific">Plasmodium reichenowi</name>
    <dbReference type="NCBI Taxonomy" id="5854"/>
    <lineage>
        <taxon>Eukaryota</taxon>
        <taxon>Sar</taxon>
        <taxon>Alveolata</taxon>
        <taxon>Apicomplexa</taxon>
        <taxon>Aconoidasida</taxon>
        <taxon>Haemosporida</taxon>
        <taxon>Plasmodiidae</taxon>
        <taxon>Plasmodium</taxon>
        <taxon>Plasmodium (Laverania)</taxon>
    </lineage>
</organism>
<reference evidence="2 3" key="1">
    <citation type="submission" date="2016-09" db="EMBL/GenBank/DDBJ databases">
        <authorList>
            <consortium name="Pathogen Informatics"/>
        </authorList>
    </citation>
    <scope>NUCLEOTIDE SEQUENCE [LARGE SCALE GENOMIC DNA]</scope>
</reference>
<evidence type="ECO:0000259" key="1">
    <source>
        <dbReference type="Pfam" id="PF15445"/>
    </source>
</evidence>
<dbReference type="VEuPathDB" id="PlasmoDB:PRG01_0002500"/>
<dbReference type="EMBL" id="OFAE01000014">
    <property type="protein sequence ID" value="SOV84071.1"/>
    <property type="molecule type" value="Genomic_DNA"/>
</dbReference>
<dbReference type="OrthoDB" id="10476595at2759"/>
<dbReference type="InterPro" id="IPR029211">
    <property type="entry name" value="PfEMP1_ATS"/>
</dbReference>
<gene>
    <name evidence="2" type="ORF">PRG01_0002500</name>
</gene>
<feature type="domain" description="Plasmodium falciparum erythrocyte membrane protein 1 acidic terminal segment" evidence="1">
    <location>
        <begin position="32"/>
        <end position="144"/>
    </location>
</feature>
<dbReference type="Gene3D" id="1.10.1900.40">
    <property type="entry name" value="Acidic terminal segments, variant surface antigen of PfEMP1"/>
    <property type="match status" value="1"/>
</dbReference>
<evidence type="ECO:0000313" key="3">
    <source>
        <dbReference type="Proteomes" id="UP000240500"/>
    </source>
</evidence>
<proteinExistence type="predicted"/>
<dbReference type="AlphaFoldDB" id="A0A2P9DSX1"/>